<dbReference type="Gene3D" id="3.30.110.110">
    <property type="entry name" value="Mre11, capping domain"/>
    <property type="match status" value="1"/>
</dbReference>
<feature type="domain" description="Mre11 DNA-binding" evidence="17">
    <location>
        <begin position="295"/>
        <end position="395"/>
    </location>
</feature>
<evidence type="ECO:0000259" key="17">
    <source>
        <dbReference type="SMART" id="SM01347"/>
    </source>
</evidence>
<evidence type="ECO:0000256" key="11">
    <source>
        <dbReference type="ARBA" id="ARBA00022839"/>
    </source>
</evidence>
<keyword evidence="7" id="KW-0479">Metal-binding</keyword>
<evidence type="ECO:0000256" key="15">
    <source>
        <dbReference type="ARBA" id="ARBA00023254"/>
    </source>
</evidence>
<reference evidence="19" key="1">
    <citation type="submission" date="2016-11" db="UniProtKB">
        <authorList>
            <consortium name="WormBaseParasite"/>
        </authorList>
    </citation>
    <scope>IDENTIFICATION</scope>
</reference>
<dbReference type="GO" id="GO:0030145">
    <property type="term" value="F:manganese ion binding"/>
    <property type="evidence" value="ECO:0007669"/>
    <property type="project" value="InterPro"/>
</dbReference>
<dbReference type="InterPro" id="IPR038487">
    <property type="entry name" value="Mre11_capping_dom"/>
</dbReference>
<keyword evidence="8 16" id="KW-0255">Endonuclease</keyword>
<dbReference type="GO" id="GO:0007095">
    <property type="term" value="P:mitotic G2 DNA damage checkpoint signaling"/>
    <property type="evidence" value="ECO:0007669"/>
    <property type="project" value="TreeGrafter"/>
</dbReference>
<dbReference type="Pfam" id="PF04152">
    <property type="entry name" value="Mre11_DNA_bind"/>
    <property type="match status" value="1"/>
</dbReference>
<organism evidence="18 19">
    <name type="scientific">Macrostomum lignano</name>
    <dbReference type="NCBI Taxonomy" id="282301"/>
    <lineage>
        <taxon>Eukaryota</taxon>
        <taxon>Metazoa</taxon>
        <taxon>Spiralia</taxon>
        <taxon>Lophotrochozoa</taxon>
        <taxon>Platyhelminthes</taxon>
        <taxon>Rhabditophora</taxon>
        <taxon>Macrostomorpha</taxon>
        <taxon>Macrostomida</taxon>
        <taxon>Macrostomidae</taxon>
        <taxon>Macrostomum</taxon>
    </lineage>
</organism>
<keyword evidence="12 16" id="KW-0234">DNA repair</keyword>
<comment type="cofactor">
    <cofactor evidence="1">
        <name>Mn(2+)</name>
        <dbReference type="ChEBI" id="CHEBI:29035"/>
    </cofactor>
</comment>
<evidence type="ECO:0000256" key="10">
    <source>
        <dbReference type="ARBA" id="ARBA00022801"/>
    </source>
</evidence>
<comment type="similarity">
    <text evidence="4 16">Belongs to the MRE11/RAD32 family.</text>
</comment>
<keyword evidence="15 16" id="KW-0469">Meiosis</keyword>
<dbReference type="InterPro" id="IPR007281">
    <property type="entry name" value="Mre11_DNA-bd"/>
</dbReference>
<sequence length="395" mass="44059">MSEANMDLADSSDMFKILLATDNHVGYMEKDGVRYRDSVNTLEEILSIAQREEVDFLLLGGDLFHENCPSTYTMHSCVRLIRQYCFGDRPVQFQRAAASADGDPGDCGGVNFEDANLNVSVPVFIVHGNHDDPLGREGLSALDVLDSAGLVNLFGKHDNVETVELSPILMAKGSTRLALYGLGNIRDERLHDLFVQQAVTVLSPEEDQDSWFNLLVVHQNRSKHGQTNYLPESFINPIIDLVMWGHEHECRIVPERNAQTGVFITQPGSSVATSLCPGEAVQKQVGLLYIKGRDFRIEPIPLDSVRPFVFDTLCLAERRVPVTSSSEDLQALVAAQVELLIERAESQRRPKAPELPLVRLRIDYTGGYETFSGQKFAQRFVGRVANPRDLLLFCK</sequence>
<dbReference type="InterPro" id="IPR041796">
    <property type="entry name" value="Mre11_N"/>
</dbReference>
<dbReference type="GO" id="GO:0000014">
    <property type="term" value="F:single-stranded DNA endodeoxyribonuclease activity"/>
    <property type="evidence" value="ECO:0007669"/>
    <property type="project" value="TreeGrafter"/>
</dbReference>
<dbReference type="CDD" id="cd00840">
    <property type="entry name" value="MPP_Mre11_N"/>
    <property type="match status" value="1"/>
</dbReference>
<evidence type="ECO:0000256" key="7">
    <source>
        <dbReference type="ARBA" id="ARBA00022723"/>
    </source>
</evidence>
<protein>
    <submittedName>
        <fullName evidence="19">Mre11_DNA_bind domain-containing protein</fullName>
    </submittedName>
</protein>
<keyword evidence="5" id="KW-0158">Chromosome</keyword>
<dbReference type="GO" id="GO:0000724">
    <property type="term" value="P:double-strand break repair via homologous recombination"/>
    <property type="evidence" value="ECO:0007669"/>
    <property type="project" value="TreeGrafter"/>
</dbReference>
<keyword evidence="14 16" id="KW-0539">Nucleus</keyword>
<evidence type="ECO:0000313" key="18">
    <source>
        <dbReference type="Proteomes" id="UP000095280"/>
    </source>
</evidence>
<dbReference type="NCBIfam" id="TIGR00583">
    <property type="entry name" value="mre11"/>
    <property type="match status" value="1"/>
</dbReference>
<dbReference type="SMART" id="SM01347">
    <property type="entry name" value="Mre11_DNA_bind"/>
    <property type="match status" value="1"/>
</dbReference>
<dbReference type="Gene3D" id="3.60.21.10">
    <property type="match status" value="1"/>
</dbReference>
<evidence type="ECO:0000256" key="8">
    <source>
        <dbReference type="ARBA" id="ARBA00022759"/>
    </source>
</evidence>
<dbReference type="FunFam" id="3.60.21.10:FF:000011">
    <property type="entry name" value="Double-strand break repair protein"/>
    <property type="match status" value="1"/>
</dbReference>
<keyword evidence="9 16" id="KW-0227">DNA damage</keyword>
<dbReference type="GO" id="GO:0008296">
    <property type="term" value="F:3'-5'-DNA exonuclease activity"/>
    <property type="evidence" value="ECO:0007669"/>
    <property type="project" value="InterPro"/>
</dbReference>
<dbReference type="PANTHER" id="PTHR10139:SF1">
    <property type="entry name" value="DOUBLE-STRAND BREAK REPAIR PROTEIN MRE11"/>
    <property type="match status" value="1"/>
</dbReference>
<dbReference type="GO" id="GO:0097552">
    <property type="term" value="P:mitochondrial double-strand break repair via homologous recombination"/>
    <property type="evidence" value="ECO:0007669"/>
    <property type="project" value="TreeGrafter"/>
</dbReference>
<dbReference type="GO" id="GO:0042138">
    <property type="term" value="P:meiotic DNA double-strand break formation"/>
    <property type="evidence" value="ECO:0007669"/>
    <property type="project" value="TreeGrafter"/>
</dbReference>
<keyword evidence="11 16" id="KW-0269">Exonuclease</keyword>
<evidence type="ECO:0000256" key="16">
    <source>
        <dbReference type="RuleBase" id="RU003447"/>
    </source>
</evidence>
<evidence type="ECO:0000256" key="14">
    <source>
        <dbReference type="ARBA" id="ARBA00023242"/>
    </source>
</evidence>
<dbReference type="GO" id="GO:0030870">
    <property type="term" value="C:Mre11 complex"/>
    <property type="evidence" value="ECO:0007669"/>
    <property type="project" value="InterPro"/>
</dbReference>
<dbReference type="GO" id="GO:0006303">
    <property type="term" value="P:double-strand break repair via nonhomologous end joining"/>
    <property type="evidence" value="ECO:0007669"/>
    <property type="project" value="TreeGrafter"/>
</dbReference>
<dbReference type="SUPFAM" id="SSF56300">
    <property type="entry name" value="Metallo-dependent phosphatases"/>
    <property type="match status" value="1"/>
</dbReference>
<evidence type="ECO:0000256" key="4">
    <source>
        <dbReference type="ARBA" id="ARBA00009028"/>
    </source>
</evidence>
<dbReference type="Pfam" id="PF00149">
    <property type="entry name" value="Metallophos"/>
    <property type="match status" value="1"/>
</dbReference>
<evidence type="ECO:0000256" key="9">
    <source>
        <dbReference type="ARBA" id="ARBA00022763"/>
    </source>
</evidence>
<dbReference type="GO" id="GO:0000723">
    <property type="term" value="P:telomere maintenance"/>
    <property type="evidence" value="ECO:0007669"/>
    <property type="project" value="TreeGrafter"/>
</dbReference>
<evidence type="ECO:0000256" key="5">
    <source>
        <dbReference type="ARBA" id="ARBA00022454"/>
    </source>
</evidence>
<accession>A0A1I8I567</accession>
<evidence type="ECO:0000256" key="2">
    <source>
        <dbReference type="ARBA" id="ARBA00004123"/>
    </source>
</evidence>
<comment type="subcellular location">
    <subcellularLocation>
        <location evidence="3">Chromosome</location>
    </subcellularLocation>
    <subcellularLocation>
        <location evidence="2">Nucleus</location>
    </subcellularLocation>
</comment>
<keyword evidence="6 16" id="KW-0540">Nuclease</keyword>
<evidence type="ECO:0000256" key="3">
    <source>
        <dbReference type="ARBA" id="ARBA00004286"/>
    </source>
</evidence>
<evidence type="ECO:0000256" key="12">
    <source>
        <dbReference type="ARBA" id="ARBA00023204"/>
    </source>
</evidence>
<dbReference type="GO" id="GO:0031573">
    <property type="term" value="P:mitotic intra-S DNA damage checkpoint signaling"/>
    <property type="evidence" value="ECO:0007669"/>
    <property type="project" value="TreeGrafter"/>
</dbReference>
<dbReference type="Proteomes" id="UP000095280">
    <property type="component" value="Unplaced"/>
</dbReference>
<evidence type="ECO:0000256" key="13">
    <source>
        <dbReference type="ARBA" id="ARBA00023211"/>
    </source>
</evidence>
<dbReference type="GO" id="GO:0035861">
    <property type="term" value="C:site of double-strand break"/>
    <property type="evidence" value="ECO:0007669"/>
    <property type="project" value="TreeGrafter"/>
</dbReference>
<dbReference type="InterPro" id="IPR004843">
    <property type="entry name" value="Calcineurin-like_PHP"/>
</dbReference>
<name>A0A1I8I567_9PLAT</name>
<dbReference type="InterPro" id="IPR029052">
    <property type="entry name" value="Metallo-depent_PP-like"/>
</dbReference>
<dbReference type="InterPro" id="IPR003701">
    <property type="entry name" value="Mre11"/>
</dbReference>
<evidence type="ECO:0000313" key="19">
    <source>
        <dbReference type="WBParaSite" id="maker-uti_cns_0009892-snap-gene-0.7-mRNA-1"/>
    </source>
</evidence>
<dbReference type="PANTHER" id="PTHR10139">
    <property type="entry name" value="DOUBLE-STRAND BREAK REPAIR PROTEIN MRE11"/>
    <property type="match status" value="1"/>
</dbReference>
<dbReference type="WBParaSite" id="maker-uti_cns_0009892-snap-gene-0.7-mRNA-1">
    <property type="protein sequence ID" value="maker-uti_cns_0009892-snap-gene-0.7-mRNA-1"/>
    <property type="gene ID" value="maker-uti_cns_0009892-snap-gene-0.7"/>
</dbReference>
<evidence type="ECO:0000256" key="6">
    <source>
        <dbReference type="ARBA" id="ARBA00022722"/>
    </source>
</evidence>
<keyword evidence="10 16" id="KW-0378">Hydrolase</keyword>
<evidence type="ECO:0000256" key="1">
    <source>
        <dbReference type="ARBA" id="ARBA00001936"/>
    </source>
</evidence>
<keyword evidence="13 16" id="KW-0464">Manganese</keyword>
<dbReference type="AlphaFoldDB" id="A0A1I8I567"/>
<keyword evidence="18" id="KW-1185">Reference proteome</keyword>
<proteinExistence type="inferred from homology"/>